<dbReference type="EMBL" id="JBANMG010000004">
    <property type="protein sequence ID" value="KAK6954142.1"/>
    <property type="molecule type" value="Genomic_DNA"/>
</dbReference>
<accession>A0AAX6MPN7</accession>
<evidence type="ECO:0000313" key="3">
    <source>
        <dbReference type="Proteomes" id="UP001369815"/>
    </source>
</evidence>
<reference evidence="2 3" key="1">
    <citation type="journal article" date="2024" name="Front Chem Biol">
        <title>Unveiling the potential of Daldinia eschscholtzii MFLUCC 19-0629 through bioactivity and bioinformatics studies for enhanced sustainable agriculture production.</title>
        <authorList>
            <person name="Brooks S."/>
            <person name="Weaver J.A."/>
            <person name="Klomchit A."/>
            <person name="Alharthi S.A."/>
            <person name="Onlamun T."/>
            <person name="Nurani R."/>
            <person name="Vong T.K."/>
            <person name="Alberti F."/>
            <person name="Greco C."/>
        </authorList>
    </citation>
    <scope>NUCLEOTIDE SEQUENCE [LARGE SCALE GENOMIC DNA]</scope>
    <source>
        <strain evidence="2">MFLUCC 19-0629</strain>
    </source>
</reference>
<feature type="chain" id="PRO_5043635114" evidence="1">
    <location>
        <begin position="21"/>
        <end position="136"/>
    </location>
</feature>
<comment type="caution">
    <text evidence="2">The sequence shown here is derived from an EMBL/GenBank/DDBJ whole genome shotgun (WGS) entry which is preliminary data.</text>
</comment>
<dbReference type="Proteomes" id="UP001369815">
    <property type="component" value="Unassembled WGS sequence"/>
</dbReference>
<feature type="signal peptide" evidence="1">
    <location>
        <begin position="1"/>
        <end position="20"/>
    </location>
</feature>
<protein>
    <submittedName>
        <fullName evidence="2">Uncharacterized protein</fullName>
    </submittedName>
</protein>
<evidence type="ECO:0000256" key="1">
    <source>
        <dbReference type="SAM" id="SignalP"/>
    </source>
</evidence>
<dbReference type="InterPro" id="IPR045469">
    <property type="entry name" value="Nis1"/>
</dbReference>
<keyword evidence="3" id="KW-1185">Reference proteome</keyword>
<gene>
    <name evidence="2" type="ORF">Daesc_004104</name>
</gene>
<evidence type="ECO:0000313" key="2">
    <source>
        <dbReference type="EMBL" id="KAK6954142.1"/>
    </source>
</evidence>
<keyword evidence="1" id="KW-0732">Signal</keyword>
<name>A0AAX6MPN7_9PEZI</name>
<organism evidence="2 3">
    <name type="scientific">Daldinia eschscholtzii</name>
    <dbReference type="NCBI Taxonomy" id="292717"/>
    <lineage>
        <taxon>Eukaryota</taxon>
        <taxon>Fungi</taxon>
        <taxon>Dikarya</taxon>
        <taxon>Ascomycota</taxon>
        <taxon>Pezizomycotina</taxon>
        <taxon>Sordariomycetes</taxon>
        <taxon>Xylariomycetidae</taxon>
        <taxon>Xylariales</taxon>
        <taxon>Hypoxylaceae</taxon>
        <taxon>Daldinia</taxon>
    </lineage>
</organism>
<sequence length="136" mass="14429">MVSVKSLLATAFAALPLSSAYITNIATPASAKAGETVPVTLTAAIYIQNWDDFGIVWGVKPDSWDCGQDVCVGRRISYTSLYPDNQPKPGQFTIDLTIPDDLQPGDYNIVAAIPYLVGASGLTQIQGHSANITIEA</sequence>
<dbReference type="AlphaFoldDB" id="A0AAX6MPN7"/>
<dbReference type="Pfam" id="PF19271">
    <property type="entry name" value="Nis1"/>
    <property type="match status" value="1"/>
</dbReference>
<proteinExistence type="predicted"/>